<evidence type="ECO:0000256" key="4">
    <source>
        <dbReference type="ARBA" id="ARBA00022692"/>
    </source>
</evidence>
<feature type="compositionally biased region" description="Low complexity" evidence="7">
    <location>
        <begin position="634"/>
        <end position="644"/>
    </location>
</feature>
<comment type="subcellular location">
    <subcellularLocation>
        <location evidence="1">Cell membrane</location>
        <topology evidence="1">Multi-pass membrane protein</topology>
    </subcellularLocation>
</comment>
<organism evidence="9 10">
    <name type="scientific">Pseudonocardia tropica</name>
    <dbReference type="NCBI Taxonomy" id="681289"/>
    <lineage>
        <taxon>Bacteria</taxon>
        <taxon>Bacillati</taxon>
        <taxon>Actinomycetota</taxon>
        <taxon>Actinomycetes</taxon>
        <taxon>Pseudonocardiales</taxon>
        <taxon>Pseudonocardiaceae</taxon>
        <taxon>Pseudonocardia</taxon>
    </lineage>
</organism>
<dbReference type="Proteomes" id="UP001464923">
    <property type="component" value="Unassembled WGS sequence"/>
</dbReference>
<keyword evidence="5 8" id="KW-1133">Transmembrane helix</keyword>
<dbReference type="SUPFAM" id="SSF52540">
    <property type="entry name" value="P-loop containing nucleoside triphosphate hydrolases"/>
    <property type="match status" value="1"/>
</dbReference>
<name>A0ABV1JZK7_9PSEU</name>
<evidence type="ECO:0000256" key="2">
    <source>
        <dbReference type="ARBA" id="ARBA00008806"/>
    </source>
</evidence>
<evidence type="ECO:0000256" key="7">
    <source>
        <dbReference type="SAM" id="MobiDB-lite"/>
    </source>
</evidence>
<keyword evidence="3" id="KW-1003">Cell membrane</keyword>
<dbReference type="RefSeq" id="WP_345651381.1">
    <property type="nucleotide sequence ID" value="NZ_BAABLY010000077.1"/>
</dbReference>
<dbReference type="PANTHER" id="PTHR37937">
    <property type="entry name" value="CONJUGATIVE TRANSFER: DNA TRANSPORT"/>
    <property type="match status" value="1"/>
</dbReference>
<dbReference type="CDD" id="cd01127">
    <property type="entry name" value="TrwB_TraG_TraD_VirD4"/>
    <property type="match status" value="1"/>
</dbReference>
<protein>
    <submittedName>
        <fullName evidence="9">Type IV secretory system conjugative DNA transfer family protein</fullName>
    </submittedName>
</protein>
<dbReference type="PANTHER" id="PTHR37937:SF1">
    <property type="entry name" value="CONJUGATIVE TRANSFER: DNA TRANSPORT"/>
    <property type="match status" value="1"/>
</dbReference>
<feature type="transmembrane region" description="Helical" evidence="8">
    <location>
        <begin position="6"/>
        <end position="27"/>
    </location>
</feature>
<comment type="similarity">
    <text evidence="2">Belongs to the VirD4/TraG family.</text>
</comment>
<evidence type="ECO:0000256" key="8">
    <source>
        <dbReference type="SAM" id="Phobius"/>
    </source>
</evidence>
<dbReference type="EMBL" id="JBEDNP010000014">
    <property type="protein sequence ID" value="MEQ3541384.1"/>
    <property type="molecule type" value="Genomic_DNA"/>
</dbReference>
<evidence type="ECO:0000313" key="10">
    <source>
        <dbReference type="Proteomes" id="UP001464923"/>
    </source>
</evidence>
<gene>
    <name evidence="9" type="ORF">WHI96_21435</name>
</gene>
<comment type="caution">
    <text evidence="9">The sequence shown here is derived from an EMBL/GenBank/DDBJ whole genome shotgun (WGS) entry which is preliminary data.</text>
</comment>
<evidence type="ECO:0000256" key="1">
    <source>
        <dbReference type="ARBA" id="ARBA00004651"/>
    </source>
</evidence>
<feature type="region of interest" description="Disordered" evidence="7">
    <location>
        <begin position="616"/>
        <end position="653"/>
    </location>
</feature>
<evidence type="ECO:0000256" key="6">
    <source>
        <dbReference type="ARBA" id="ARBA00023136"/>
    </source>
</evidence>
<evidence type="ECO:0000256" key="3">
    <source>
        <dbReference type="ARBA" id="ARBA00022475"/>
    </source>
</evidence>
<keyword evidence="4 8" id="KW-0812">Transmembrane</keyword>
<reference evidence="9 10" key="1">
    <citation type="submission" date="2024-03" db="EMBL/GenBank/DDBJ databases">
        <title>Draft genome sequence of Pseudonocardia tropica JCM 19149.</title>
        <authorList>
            <person name="Butdee W."/>
            <person name="Duangmal K."/>
        </authorList>
    </citation>
    <scope>NUCLEOTIDE SEQUENCE [LARGE SCALE GENOMIC DNA]</scope>
    <source>
        <strain evidence="9 10">JCM 19149</strain>
    </source>
</reference>
<dbReference type="Pfam" id="PF02534">
    <property type="entry name" value="T4SS-DNA_transf"/>
    <property type="match status" value="1"/>
</dbReference>
<evidence type="ECO:0000313" key="9">
    <source>
        <dbReference type="EMBL" id="MEQ3541384.1"/>
    </source>
</evidence>
<feature type="transmembrane region" description="Helical" evidence="8">
    <location>
        <begin position="39"/>
        <end position="70"/>
    </location>
</feature>
<proteinExistence type="inferred from homology"/>
<keyword evidence="6 8" id="KW-0472">Membrane</keyword>
<dbReference type="Gene3D" id="3.40.50.300">
    <property type="entry name" value="P-loop containing nucleotide triphosphate hydrolases"/>
    <property type="match status" value="1"/>
</dbReference>
<accession>A0ABV1JZK7</accession>
<dbReference type="InterPro" id="IPR051539">
    <property type="entry name" value="T4SS-coupling_protein"/>
</dbReference>
<sequence length="653" mass="69643">MGRVMGVLFSSTSLVLAVFAGGALFAWSRGARGLAAGLAAVALLPAATIVTVLSWPALVAVAGLTVVIVWHRWTRSSATVSRWASRSRRKVGVASSLDIVRHAGTLAVRRRTGTVRPSLAGLPQLQRWRLATTEAAVELCRTGALRVWALVEDVVIVVGGPRTGKTGWLAGRVLDAPGAALVTSTRTDLLDLCAPIRRQSRGEVFVFNPAGLGDRTSTITFDPLTGCTDPVTATERATDMLAAVASGSGGDREFWDGQARRVLAALLHAAALGDRRMADVLGWVADPDAAGREVPALLRRSGVTAFEQDAMQFITTNERTRSSITSSVMPALGWLTHPAAAAAAEPGAGFDVARLLDGRATVFLLGAEEAQTAPLVCALTGHIAREARRLAAGQPAGRLDPPLGLFLDEAALISPVPLESWTADMGGRGVTIVCAFQSRAQLLARWGEHKAATILNNTAAVMIFGGTRDKADLEFWSTLAGERDEKVATTDEHGRVASRSVRKVPVLAPAQIANLPAGRVVVIRRGIAPVIGRARMAWKRPDVRRRARLMARIEAESRRHRRNETVRVWADAQLERALVVLAARWPERFGEALKRVRSSNRMFAELRAIRRGDDVDQAAEATALHEPSPGDGTGETAGPAGPADSSGDGRWQR</sequence>
<keyword evidence="10" id="KW-1185">Reference proteome</keyword>
<evidence type="ECO:0000256" key="5">
    <source>
        <dbReference type="ARBA" id="ARBA00022989"/>
    </source>
</evidence>
<dbReference type="InterPro" id="IPR003688">
    <property type="entry name" value="TraG/VirD4"/>
</dbReference>
<dbReference type="InterPro" id="IPR027417">
    <property type="entry name" value="P-loop_NTPase"/>
</dbReference>